<feature type="transmembrane region" description="Helical" evidence="2">
    <location>
        <begin position="7"/>
        <end position="26"/>
    </location>
</feature>
<feature type="transmembrane region" description="Helical" evidence="2">
    <location>
        <begin position="66"/>
        <end position="86"/>
    </location>
</feature>
<keyword evidence="2" id="KW-0472">Membrane</keyword>
<evidence type="ECO:0000313" key="4">
    <source>
        <dbReference type="EMBL" id="KAG5641495.1"/>
    </source>
</evidence>
<dbReference type="GO" id="GO:0016020">
    <property type="term" value="C:membrane"/>
    <property type="evidence" value="ECO:0007669"/>
    <property type="project" value="TreeGrafter"/>
</dbReference>
<dbReference type="InterPro" id="IPR022703">
    <property type="entry name" value="DUF3533"/>
</dbReference>
<dbReference type="Proteomes" id="UP000775547">
    <property type="component" value="Unassembled WGS sequence"/>
</dbReference>
<comment type="caution">
    <text evidence="4">The sequence shown here is derived from an EMBL/GenBank/DDBJ whole genome shotgun (WGS) entry which is preliminary data.</text>
</comment>
<organism evidence="4 5">
    <name type="scientific">Asterophora parasitica</name>
    <dbReference type="NCBI Taxonomy" id="117018"/>
    <lineage>
        <taxon>Eukaryota</taxon>
        <taxon>Fungi</taxon>
        <taxon>Dikarya</taxon>
        <taxon>Basidiomycota</taxon>
        <taxon>Agaricomycotina</taxon>
        <taxon>Agaricomycetes</taxon>
        <taxon>Agaricomycetidae</taxon>
        <taxon>Agaricales</taxon>
        <taxon>Tricholomatineae</taxon>
        <taxon>Lyophyllaceae</taxon>
        <taxon>Asterophora</taxon>
    </lineage>
</organism>
<feature type="region of interest" description="Disordered" evidence="1">
    <location>
        <begin position="152"/>
        <end position="175"/>
    </location>
</feature>
<keyword evidence="2" id="KW-1133">Transmembrane helix</keyword>
<dbReference type="PANTHER" id="PTHR34814">
    <property type="entry name" value="NITROSOGUANIDINE RESISTANCE PROTEIN SNG1"/>
    <property type="match status" value="1"/>
</dbReference>
<reference evidence="4" key="1">
    <citation type="submission" date="2020-07" db="EMBL/GenBank/DDBJ databases">
        <authorList>
            <person name="Nieuwenhuis M."/>
            <person name="Van De Peppel L.J.J."/>
        </authorList>
    </citation>
    <scope>NUCLEOTIDE SEQUENCE</scope>
    <source>
        <strain evidence="4">AP01</strain>
        <tissue evidence="4">Mycelium</tissue>
    </source>
</reference>
<sequence length="175" mass="19666">MRYASSLGFYFIISLFFSLLSVAFQLSFSLRFGRGGFVIYWMLNWAGMSAVGLALESLVTLLTTRFIPFFLLSWIIVNVSVTQNPIEIIPVVYRYGYAAPFYNISHGVRTIIFGTKNQVGQNFGVLFAWIAISCISLALIQWYVRRRDGSVDGRAPPSPDLPVKDNKEVGETESV</sequence>
<dbReference type="Pfam" id="PF12051">
    <property type="entry name" value="DUF3533"/>
    <property type="match status" value="1"/>
</dbReference>
<evidence type="ECO:0000313" key="5">
    <source>
        <dbReference type="Proteomes" id="UP000775547"/>
    </source>
</evidence>
<dbReference type="AlphaFoldDB" id="A0A9P7G287"/>
<proteinExistence type="predicted"/>
<dbReference type="OrthoDB" id="2140105at2759"/>
<feature type="transmembrane region" description="Helical" evidence="2">
    <location>
        <begin position="38"/>
        <end position="59"/>
    </location>
</feature>
<dbReference type="PANTHER" id="PTHR34814:SF1">
    <property type="entry name" value="NITROSOGUANIDINE RESISTANCE PROTEIN SNG1"/>
    <property type="match status" value="1"/>
</dbReference>
<name>A0A9P7G287_9AGAR</name>
<feature type="compositionally biased region" description="Basic and acidic residues" evidence="1">
    <location>
        <begin position="162"/>
        <end position="175"/>
    </location>
</feature>
<feature type="transmembrane region" description="Helical" evidence="2">
    <location>
        <begin position="123"/>
        <end position="144"/>
    </location>
</feature>
<evidence type="ECO:0000259" key="3">
    <source>
        <dbReference type="Pfam" id="PF12051"/>
    </source>
</evidence>
<reference evidence="4" key="2">
    <citation type="submission" date="2021-10" db="EMBL/GenBank/DDBJ databases">
        <title>Phylogenomics reveals ancestral predisposition of the termite-cultivated fungus Termitomyces towards a domesticated lifestyle.</title>
        <authorList>
            <person name="Auxier B."/>
            <person name="Grum-Grzhimaylo A."/>
            <person name="Cardenas M.E."/>
            <person name="Lodge J.D."/>
            <person name="Laessoe T."/>
            <person name="Pedersen O."/>
            <person name="Smith M.E."/>
            <person name="Kuyper T.W."/>
            <person name="Franco-Molano E.A."/>
            <person name="Baroni T.J."/>
            <person name="Aanen D.K."/>
        </authorList>
    </citation>
    <scope>NUCLEOTIDE SEQUENCE</scope>
    <source>
        <strain evidence="4">AP01</strain>
        <tissue evidence="4">Mycelium</tissue>
    </source>
</reference>
<dbReference type="InterPro" id="IPR053001">
    <property type="entry name" value="MNNG_permease-like"/>
</dbReference>
<protein>
    <recommendedName>
        <fullName evidence="3">DUF3533 domain-containing protein</fullName>
    </recommendedName>
</protein>
<keyword evidence="2" id="KW-0812">Transmembrane</keyword>
<keyword evidence="5" id="KW-1185">Reference proteome</keyword>
<feature type="domain" description="DUF3533" evidence="3">
    <location>
        <begin position="1"/>
        <end position="134"/>
    </location>
</feature>
<accession>A0A9P7G287</accession>
<gene>
    <name evidence="4" type="ORF">DXG03_005092</name>
</gene>
<dbReference type="EMBL" id="JABCKV010000301">
    <property type="protein sequence ID" value="KAG5641495.1"/>
    <property type="molecule type" value="Genomic_DNA"/>
</dbReference>
<evidence type="ECO:0000256" key="2">
    <source>
        <dbReference type="SAM" id="Phobius"/>
    </source>
</evidence>
<evidence type="ECO:0000256" key="1">
    <source>
        <dbReference type="SAM" id="MobiDB-lite"/>
    </source>
</evidence>